<name>A0A0G4EG16_VITBC</name>
<keyword evidence="3" id="KW-0808">Transferase</keyword>
<feature type="region of interest" description="Disordered" evidence="4">
    <location>
        <begin position="271"/>
        <end position="297"/>
    </location>
</feature>
<dbReference type="InterPro" id="IPR029063">
    <property type="entry name" value="SAM-dependent_MTases_sf"/>
</dbReference>
<evidence type="ECO:0000313" key="6">
    <source>
        <dbReference type="Proteomes" id="UP000041254"/>
    </source>
</evidence>
<dbReference type="Pfam" id="PF04072">
    <property type="entry name" value="LCM"/>
    <property type="match status" value="1"/>
</dbReference>
<dbReference type="PANTHER" id="PTHR43619">
    <property type="entry name" value="S-ADENOSYL-L-METHIONINE-DEPENDENT METHYLTRANSFERASE YKTD-RELATED"/>
    <property type="match status" value="1"/>
</dbReference>
<dbReference type="STRING" id="1169540.A0A0G4EG16"/>
<dbReference type="GO" id="GO:0032259">
    <property type="term" value="P:methylation"/>
    <property type="evidence" value="ECO:0007669"/>
    <property type="project" value="UniProtKB-KW"/>
</dbReference>
<evidence type="ECO:0000313" key="5">
    <source>
        <dbReference type="EMBL" id="CEL95471.1"/>
    </source>
</evidence>
<dbReference type="InterPro" id="IPR011610">
    <property type="entry name" value="SAM_mthyl_Trfase_ML2640-like"/>
</dbReference>
<dbReference type="EMBL" id="CDMY01000227">
    <property type="protein sequence ID" value="CEL95471.1"/>
    <property type="molecule type" value="Genomic_DNA"/>
</dbReference>
<accession>A0A0G4EG16</accession>
<evidence type="ECO:0008006" key="7">
    <source>
        <dbReference type="Google" id="ProtNLM"/>
    </source>
</evidence>
<proteinExistence type="inferred from homology"/>
<reference evidence="5 6" key="1">
    <citation type="submission" date="2014-11" db="EMBL/GenBank/DDBJ databases">
        <authorList>
            <person name="Zhu J."/>
            <person name="Qi W."/>
            <person name="Song R."/>
        </authorList>
    </citation>
    <scope>NUCLEOTIDE SEQUENCE [LARGE SCALE GENOMIC DNA]</scope>
</reference>
<dbReference type="NCBIfam" id="TIGR00027">
    <property type="entry name" value="mthyl_TIGR00027"/>
    <property type="match status" value="1"/>
</dbReference>
<dbReference type="AlphaFoldDB" id="A0A0G4EG16"/>
<dbReference type="PhylomeDB" id="A0A0G4EG16"/>
<dbReference type="PANTHER" id="PTHR43619:SF2">
    <property type="entry name" value="S-ADENOSYL-L-METHIONINE-DEPENDENT METHYLTRANSFERASES SUPERFAMILY PROTEIN"/>
    <property type="match status" value="1"/>
</dbReference>
<comment type="similarity">
    <text evidence="1">Belongs to the UPF0677 family.</text>
</comment>
<keyword evidence="6" id="KW-1185">Reference proteome</keyword>
<gene>
    <name evidence="5" type="ORF">Vbra_11901</name>
</gene>
<organism evidence="5 6">
    <name type="scientific">Vitrella brassicaformis (strain CCMP3155)</name>
    <dbReference type="NCBI Taxonomy" id="1169540"/>
    <lineage>
        <taxon>Eukaryota</taxon>
        <taxon>Sar</taxon>
        <taxon>Alveolata</taxon>
        <taxon>Colpodellida</taxon>
        <taxon>Vitrellaceae</taxon>
        <taxon>Vitrella</taxon>
    </lineage>
</organism>
<evidence type="ECO:0000256" key="1">
    <source>
        <dbReference type="ARBA" id="ARBA00008138"/>
    </source>
</evidence>
<dbReference type="SUPFAM" id="SSF53335">
    <property type="entry name" value="S-adenosyl-L-methionine-dependent methyltransferases"/>
    <property type="match status" value="1"/>
</dbReference>
<dbReference type="InterPro" id="IPR007213">
    <property type="entry name" value="Ppm1/Ppm2/Tcmp"/>
</dbReference>
<dbReference type="Proteomes" id="UP000041254">
    <property type="component" value="Unassembled WGS sequence"/>
</dbReference>
<keyword evidence="2" id="KW-0489">Methyltransferase</keyword>
<evidence type="ECO:0000256" key="4">
    <source>
        <dbReference type="SAM" id="MobiDB-lite"/>
    </source>
</evidence>
<dbReference type="GO" id="GO:0008168">
    <property type="term" value="F:methyltransferase activity"/>
    <property type="evidence" value="ECO:0007669"/>
    <property type="project" value="UniProtKB-KW"/>
</dbReference>
<evidence type="ECO:0000256" key="3">
    <source>
        <dbReference type="ARBA" id="ARBA00022679"/>
    </source>
</evidence>
<dbReference type="InParanoid" id="A0A0G4EG16"/>
<protein>
    <recommendedName>
        <fullName evidence="7">S-adenosyl-L-methionine-dependent methyltransferase</fullName>
    </recommendedName>
</protein>
<dbReference type="OrthoDB" id="203237at2759"/>
<evidence type="ECO:0000256" key="2">
    <source>
        <dbReference type="ARBA" id="ARBA00022603"/>
    </source>
</evidence>
<dbReference type="VEuPathDB" id="CryptoDB:Vbra_11901"/>
<dbReference type="Gene3D" id="3.40.50.150">
    <property type="entry name" value="Vaccinia Virus protein VP39"/>
    <property type="match status" value="1"/>
</dbReference>
<sequence>MALLWWEIFIVVFFVLAVLLPAAVIAFKPQWVFFSRGAKKSNAETINLVRTFMTHYSLPLGMDPLHRQLCLAFMDPFVKTVYSLFAILPDPWMVAICRAVDAFPGNTLRYILHAIIGRTHLIDHVVTEGIKRAGLGRCQWVLLGAGYDNRTYRMAPLRQAYQVATFEVDQEPLQQDKLRRLRKCAAVPPSAYEDVKYVTCNFNTERVQDVLLSANYQPGKRTIFLLEGVSMYLTKEGFAQTLAAIKELCPDDCTLTFDYVDERVINAYNGRTDIVDPPTPPLGSPRSVESTTLDEGMSDCEEGAMVVDKKTAASKKEEVASRASTPLTAEERRYGVQYCSVLERNQTPVTFGLDPSRLETQMAEHGYEIVQHWSPDELAQQFLKWPGGKESKHGGEIVSRACTYFYYCTVRPVRGSAV</sequence>